<organism evidence="2 3">
    <name type="scientific">Scophthalmus maximus</name>
    <name type="common">Turbot</name>
    <name type="synonym">Psetta maxima</name>
    <dbReference type="NCBI Taxonomy" id="52904"/>
    <lineage>
        <taxon>Eukaryota</taxon>
        <taxon>Metazoa</taxon>
        <taxon>Chordata</taxon>
        <taxon>Craniata</taxon>
        <taxon>Vertebrata</taxon>
        <taxon>Euteleostomi</taxon>
        <taxon>Actinopterygii</taxon>
        <taxon>Neopterygii</taxon>
        <taxon>Teleostei</taxon>
        <taxon>Neoteleostei</taxon>
        <taxon>Acanthomorphata</taxon>
        <taxon>Carangaria</taxon>
        <taxon>Pleuronectiformes</taxon>
        <taxon>Pleuronectoidei</taxon>
        <taxon>Scophthalmidae</taxon>
        <taxon>Scophthalmus</taxon>
    </lineage>
</organism>
<evidence type="ECO:0000313" key="3">
    <source>
        <dbReference type="Proteomes" id="UP000438429"/>
    </source>
</evidence>
<evidence type="ECO:0000256" key="1">
    <source>
        <dbReference type="SAM" id="MobiDB-lite"/>
    </source>
</evidence>
<comment type="caution">
    <text evidence="2">The sequence shown here is derived from an EMBL/GenBank/DDBJ whole genome shotgun (WGS) entry which is preliminary data.</text>
</comment>
<sequence length="311" mass="35899">MPKKENKIPKVTTPVDVVKKNNLLVCGITKLSGKWHKRWPDIEQPWPVEGTLNPDVTKTMQVLVSTYKVNQKKGKKGEKCREKRQIELGILQLFENEGQKLIKAAKDNRDRGAEEIAKDAKVTEKLMPEINTPFSHTDPVKKPPPYEKEVKFKDIYPQLPVISQEGDYCIRDEDDQIIEIGQAETTIKMNPSSKSKKKTTRLETKGRLRIRKMGFRDDDDQSDSEEIMGGYDPVVRQKLERAEWRGDEIWKKRNRGDYTSDESENGDSDGDLVNEGASCSRGFYPAMYSTRIEEVERSIVWIWISRPNQKK</sequence>
<evidence type="ECO:0000313" key="2">
    <source>
        <dbReference type="EMBL" id="KAF0036612.1"/>
    </source>
</evidence>
<protein>
    <submittedName>
        <fullName evidence="2">Uncharacterized protein</fullName>
    </submittedName>
</protein>
<gene>
    <name evidence="2" type="ORF">F2P81_011924</name>
</gene>
<feature type="region of interest" description="Disordered" evidence="1">
    <location>
        <begin position="255"/>
        <end position="277"/>
    </location>
</feature>
<dbReference type="Proteomes" id="UP000438429">
    <property type="component" value="Unassembled WGS sequence"/>
</dbReference>
<feature type="compositionally biased region" description="Acidic residues" evidence="1">
    <location>
        <begin position="259"/>
        <end position="272"/>
    </location>
</feature>
<accession>A0A6A4T365</accession>
<reference evidence="2 3" key="1">
    <citation type="submission" date="2019-06" db="EMBL/GenBank/DDBJ databases">
        <title>Draft genomes of female and male turbot (Scophthalmus maximus).</title>
        <authorList>
            <person name="Xu H."/>
            <person name="Xu X.-W."/>
            <person name="Shao C."/>
            <person name="Chen S."/>
        </authorList>
    </citation>
    <scope>NUCLEOTIDE SEQUENCE [LARGE SCALE GENOMIC DNA]</scope>
    <source>
        <strain evidence="2">Ysfricsl-2016a</strain>
        <tissue evidence="2">Blood</tissue>
    </source>
</reference>
<name>A0A6A4T365_SCOMX</name>
<proteinExistence type="predicted"/>
<dbReference type="AlphaFoldDB" id="A0A6A4T365"/>
<dbReference type="EMBL" id="VEVO01000010">
    <property type="protein sequence ID" value="KAF0036612.1"/>
    <property type="molecule type" value="Genomic_DNA"/>
</dbReference>